<feature type="compositionally biased region" description="Basic and acidic residues" evidence="1">
    <location>
        <begin position="225"/>
        <end position="242"/>
    </location>
</feature>
<dbReference type="AlphaFoldDB" id="A0A8J2IYH8"/>
<feature type="compositionally biased region" description="Low complexity" evidence="1">
    <location>
        <begin position="1096"/>
        <end position="1105"/>
    </location>
</feature>
<evidence type="ECO:0000256" key="1">
    <source>
        <dbReference type="SAM" id="MobiDB-lite"/>
    </source>
</evidence>
<feature type="transmembrane region" description="Helical" evidence="2">
    <location>
        <begin position="1060"/>
        <end position="1081"/>
    </location>
</feature>
<accession>A0A8J2IYH8</accession>
<feature type="region of interest" description="Disordered" evidence="1">
    <location>
        <begin position="151"/>
        <end position="579"/>
    </location>
</feature>
<dbReference type="GO" id="GO:0005034">
    <property type="term" value="F:osmosensor activity"/>
    <property type="evidence" value="ECO:0007669"/>
    <property type="project" value="InterPro"/>
</dbReference>
<name>A0A8J2IYH8_FUSEQ</name>
<protein>
    <submittedName>
        <fullName evidence="4">Uncharacterized protein</fullName>
    </submittedName>
</protein>
<dbReference type="GO" id="GO:0007232">
    <property type="term" value="P:osmosensory signaling pathway via Sho1 osmosensor"/>
    <property type="evidence" value="ECO:0007669"/>
    <property type="project" value="InterPro"/>
</dbReference>
<keyword evidence="2" id="KW-0812">Transmembrane</keyword>
<feature type="compositionally biased region" description="Polar residues" evidence="1">
    <location>
        <begin position="749"/>
        <end position="778"/>
    </location>
</feature>
<proteinExistence type="predicted"/>
<dbReference type="GO" id="GO:0031505">
    <property type="term" value="P:fungal-type cell wall organization"/>
    <property type="evidence" value="ECO:0007669"/>
    <property type="project" value="TreeGrafter"/>
</dbReference>
<feature type="region of interest" description="Disordered" evidence="1">
    <location>
        <begin position="594"/>
        <end position="836"/>
    </location>
</feature>
<dbReference type="GO" id="GO:0030427">
    <property type="term" value="C:site of polarized growth"/>
    <property type="evidence" value="ECO:0007669"/>
    <property type="project" value="TreeGrafter"/>
</dbReference>
<dbReference type="GO" id="GO:0030010">
    <property type="term" value="P:establishment of cell polarity"/>
    <property type="evidence" value="ECO:0007669"/>
    <property type="project" value="TreeGrafter"/>
</dbReference>
<dbReference type="GO" id="GO:0005576">
    <property type="term" value="C:extracellular region"/>
    <property type="evidence" value="ECO:0007669"/>
    <property type="project" value="TreeGrafter"/>
</dbReference>
<evidence type="ECO:0000313" key="5">
    <source>
        <dbReference type="Proteomes" id="UP000693738"/>
    </source>
</evidence>
<feature type="compositionally biased region" description="Low complexity" evidence="1">
    <location>
        <begin position="819"/>
        <end position="834"/>
    </location>
</feature>
<dbReference type="PANTHER" id="PTHR35778:SF1">
    <property type="entry name" value="SIGNALING MUCIN HKR1-RELATED"/>
    <property type="match status" value="1"/>
</dbReference>
<feature type="compositionally biased region" description="Polar residues" evidence="1">
    <location>
        <begin position="638"/>
        <end position="653"/>
    </location>
</feature>
<feature type="compositionally biased region" description="Acidic residues" evidence="1">
    <location>
        <begin position="445"/>
        <end position="455"/>
    </location>
</feature>
<dbReference type="GO" id="GO:0009986">
    <property type="term" value="C:cell surface"/>
    <property type="evidence" value="ECO:0007669"/>
    <property type="project" value="TreeGrafter"/>
</dbReference>
<feature type="compositionally biased region" description="Low complexity" evidence="1">
    <location>
        <begin position="304"/>
        <end position="319"/>
    </location>
</feature>
<reference evidence="4" key="1">
    <citation type="submission" date="2021-05" db="EMBL/GenBank/DDBJ databases">
        <authorList>
            <person name="Khan N."/>
        </authorList>
    </citation>
    <scope>NUCLEOTIDE SEQUENCE</scope>
</reference>
<feature type="signal peptide" evidence="3">
    <location>
        <begin position="1"/>
        <end position="20"/>
    </location>
</feature>
<dbReference type="GO" id="GO:0005886">
    <property type="term" value="C:plasma membrane"/>
    <property type="evidence" value="ECO:0007669"/>
    <property type="project" value="InterPro"/>
</dbReference>
<feature type="compositionally biased region" description="Polar residues" evidence="1">
    <location>
        <begin position="388"/>
        <end position="406"/>
    </location>
</feature>
<sequence>MHAKSFVLALALASSSVVEANRPRIYYPRQVKREVENNAPAPVVPANPAVPTLEKRDPQNSFLDRLFNNNNENKAAAADKEDGINFDPTLPLGFKRPGPSASAPPALVLQPTTSMAIEEPETTEPAEATDAPTEADTGILLAPSGIVTSKTAVKSAEPAKTSAAAVQDPATQPKKEETEAAPAKSETVAQPEQPAVTSDVNANPAPTEQPKEETKPAATTAPAVKEPESAKTPEKKPVESKTEQPAPVQTQTQPKVETESPIVETKEPETEAPASTPIKKPAVETKTEKAAPIESKIESKTEEPVPVQTETQPQEETQPSAVPTSKKGLLDPVESLLSSVLPVPAESKTTAPKPVNTETKAEPATSDDKEETQPAPIETETVQPAPVKTQSAQPADSDSETKSPSVENPAPTTKEGLLDPVETLLSSVLPVPADSETKNPQPDQTESESIPEETETPTKEPQRQESKPQTDGQTLPTLSPPTDEATAAPGTVETSKDGLLDPVETLLSSLLPNEPSEVKTTSPEETSAPESVPVDIQPTSAAANDSDAQETVSGAPLTDPETTGLPDIIPTGILPDTTLPLDETDILPIPTDITDVTSALPEPSSPVTVSPVIPTTAAPEESQTGSPDLTSFLDPNTKFPQTPGSEPTESPNVTVPDATSGVGSQPAETELPVATSEPVNGTQTDPAVTGEPETTGAPEPTEVNTEDPTEAPTEAPTAAPTATGDSSEEPSGNATEPATEPATKPIDTATGSVPTELPATQTDAETNGTATEEPTSPATRVETGSAPVATDGEETSAVAPTFTDEQPSVQPTSQPPPVETETQPQTQPEPAPTTLVPTAAVPITSIRPTATLTNTNNWLPTTIMFEPTSIPAAPTQATETSTSTGLPANIPRVILPNDPNKPIPEGSRAIQIGFLFPFNYKFLARNTVAAAQLFKYLPKGLADAGGFSKDRILVEKIVPMDTQSQWGYITALAKIHYPENMLDSLQADLMTPNSLLYNNDLEIVRNLTSVINNKIDIFGNTDNDSSSDSGDSDDGGSSNNDGFGNSGEGDKTAKQKATTAGIAVGAVGLSVMYGAAMFLVARRYKRKKQLGHRRASSIGSSQRSSEMQYGGNGSPALMGGALMSRDFSSYGAQGEHPPVRPGGRDSHGSGRSGMGNSARTAFISAPVAAENSLGWN</sequence>
<dbReference type="EMBL" id="CAJSTJ010000151">
    <property type="protein sequence ID" value="CAG7562862.1"/>
    <property type="molecule type" value="Genomic_DNA"/>
</dbReference>
<dbReference type="Proteomes" id="UP000693738">
    <property type="component" value="Unassembled WGS sequence"/>
</dbReference>
<keyword evidence="2" id="KW-0472">Membrane</keyword>
<dbReference type="InterPro" id="IPR039295">
    <property type="entry name" value="MSB2"/>
</dbReference>
<feature type="region of interest" description="Disordered" evidence="1">
    <location>
        <begin position="1131"/>
        <end position="1157"/>
    </location>
</feature>
<organism evidence="4 5">
    <name type="scientific">Fusarium equiseti</name>
    <name type="common">Fusarium scirpi</name>
    <dbReference type="NCBI Taxonomy" id="61235"/>
    <lineage>
        <taxon>Eukaryota</taxon>
        <taxon>Fungi</taxon>
        <taxon>Dikarya</taxon>
        <taxon>Ascomycota</taxon>
        <taxon>Pezizomycotina</taxon>
        <taxon>Sordariomycetes</taxon>
        <taxon>Hypocreomycetidae</taxon>
        <taxon>Hypocreales</taxon>
        <taxon>Nectriaceae</taxon>
        <taxon>Fusarium</taxon>
        <taxon>Fusarium incarnatum-equiseti species complex</taxon>
    </lineage>
</organism>
<evidence type="ECO:0000256" key="3">
    <source>
        <dbReference type="SAM" id="SignalP"/>
    </source>
</evidence>
<keyword evidence="3" id="KW-0732">Signal</keyword>
<dbReference type="PANTHER" id="PTHR35778">
    <property type="entry name" value="SIGNALING MUCIN HKR1-RELATED"/>
    <property type="match status" value="1"/>
</dbReference>
<evidence type="ECO:0000313" key="4">
    <source>
        <dbReference type="EMBL" id="CAG7562862.1"/>
    </source>
</evidence>
<feature type="compositionally biased region" description="Low complexity" evidence="1">
    <location>
        <begin position="1021"/>
        <end position="1043"/>
    </location>
</feature>
<feature type="region of interest" description="Disordered" evidence="1">
    <location>
        <begin position="1021"/>
        <end position="1052"/>
    </location>
</feature>
<dbReference type="GO" id="GO:0006972">
    <property type="term" value="P:hyperosmotic response"/>
    <property type="evidence" value="ECO:0007669"/>
    <property type="project" value="TreeGrafter"/>
</dbReference>
<feature type="compositionally biased region" description="Low complexity" evidence="1">
    <location>
        <begin position="710"/>
        <end position="723"/>
    </location>
</feature>
<dbReference type="GO" id="GO:0001402">
    <property type="term" value="P:signal transduction involved in filamentous growth"/>
    <property type="evidence" value="ECO:0007669"/>
    <property type="project" value="TreeGrafter"/>
</dbReference>
<keyword evidence="2" id="KW-1133">Transmembrane helix</keyword>
<feature type="compositionally biased region" description="Basic and acidic residues" evidence="1">
    <location>
        <begin position="456"/>
        <end position="468"/>
    </location>
</feature>
<feature type="region of interest" description="Disordered" evidence="1">
    <location>
        <begin position="1089"/>
        <end position="1112"/>
    </location>
</feature>
<feature type="compositionally biased region" description="Polar residues" evidence="1">
    <location>
        <begin position="677"/>
        <end position="686"/>
    </location>
</feature>
<feature type="compositionally biased region" description="Basic and acidic residues" evidence="1">
    <location>
        <begin position="281"/>
        <end position="303"/>
    </location>
</feature>
<evidence type="ECO:0000256" key="2">
    <source>
        <dbReference type="SAM" id="Phobius"/>
    </source>
</evidence>
<feature type="compositionally biased region" description="Low complexity" evidence="1">
    <location>
        <begin position="689"/>
        <end position="702"/>
    </location>
</feature>
<comment type="caution">
    <text evidence="4">The sequence shown here is derived from an EMBL/GenBank/DDBJ whole genome shotgun (WGS) entry which is preliminary data.</text>
</comment>
<feature type="compositionally biased region" description="Polar residues" evidence="1">
    <location>
        <begin position="518"/>
        <end position="529"/>
    </location>
</feature>
<feature type="compositionally biased region" description="Polar residues" evidence="1">
    <location>
        <begin position="187"/>
        <end position="206"/>
    </location>
</feature>
<feature type="chain" id="PRO_5035257602" evidence="3">
    <location>
        <begin position="21"/>
        <end position="1176"/>
    </location>
</feature>
<gene>
    <name evidence="4" type="ORF">FEQUK3_LOCUS8572</name>
</gene>
<feature type="compositionally biased region" description="Low complexity" evidence="1">
    <location>
        <begin position="601"/>
        <end position="619"/>
    </location>
</feature>